<comment type="caution">
    <text evidence="3">The sequence shown here is derived from an EMBL/GenBank/DDBJ whole genome shotgun (WGS) entry which is preliminary data.</text>
</comment>
<organism evidence="3 4">
    <name type="scientific">Brevundimonas subvibrioides</name>
    <dbReference type="NCBI Taxonomy" id="74313"/>
    <lineage>
        <taxon>Bacteria</taxon>
        <taxon>Pseudomonadati</taxon>
        <taxon>Pseudomonadota</taxon>
        <taxon>Alphaproteobacteria</taxon>
        <taxon>Caulobacterales</taxon>
        <taxon>Caulobacteraceae</taxon>
        <taxon>Brevundimonas</taxon>
    </lineage>
</organism>
<accession>A0A258FMK2</accession>
<evidence type="ECO:0000256" key="2">
    <source>
        <dbReference type="SAM" id="Phobius"/>
    </source>
</evidence>
<name>A0A258FMK2_9CAUL</name>
<feature type="region of interest" description="Disordered" evidence="1">
    <location>
        <begin position="1"/>
        <end position="29"/>
    </location>
</feature>
<feature type="compositionally biased region" description="Polar residues" evidence="1">
    <location>
        <begin position="107"/>
        <end position="119"/>
    </location>
</feature>
<feature type="region of interest" description="Disordered" evidence="1">
    <location>
        <begin position="63"/>
        <end position="119"/>
    </location>
</feature>
<gene>
    <name evidence="3" type="ORF">B7Z01_08880</name>
</gene>
<dbReference type="EMBL" id="NCEB01000016">
    <property type="protein sequence ID" value="OYX33437.1"/>
    <property type="molecule type" value="Genomic_DNA"/>
</dbReference>
<feature type="transmembrane region" description="Helical" evidence="2">
    <location>
        <begin position="36"/>
        <end position="56"/>
    </location>
</feature>
<protein>
    <submittedName>
        <fullName evidence="3">Uncharacterized protein</fullName>
    </submittedName>
</protein>
<feature type="compositionally biased region" description="Basic and acidic residues" evidence="1">
    <location>
        <begin position="1"/>
        <end position="24"/>
    </location>
</feature>
<keyword evidence="2" id="KW-1133">Transmembrane helix</keyword>
<dbReference type="AlphaFoldDB" id="A0A258FMK2"/>
<evidence type="ECO:0000313" key="4">
    <source>
        <dbReference type="Proteomes" id="UP000215595"/>
    </source>
</evidence>
<reference evidence="3 4" key="1">
    <citation type="submission" date="2017-03" db="EMBL/GenBank/DDBJ databases">
        <title>Lifting the veil on microbial sulfur biogeochemistry in mining wastewaters.</title>
        <authorList>
            <person name="Kantor R.S."/>
            <person name="Colenbrander Nelson T."/>
            <person name="Marshall S."/>
            <person name="Bennett D."/>
            <person name="Apte S."/>
            <person name="Camacho D."/>
            <person name="Thomas B.C."/>
            <person name="Warren L.A."/>
            <person name="Banfield J.F."/>
        </authorList>
    </citation>
    <scope>NUCLEOTIDE SEQUENCE [LARGE SCALE GENOMIC DNA]</scope>
    <source>
        <strain evidence="3">32-69-9</strain>
    </source>
</reference>
<proteinExistence type="predicted"/>
<evidence type="ECO:0000313" key="3">
    <source>
        <dbReference type="EMBL" id="OYX33437.1"/>
    </source>
</evidence>
<keyword evidence="2" id="KW-0812">Transmembrane</keyword>
<sequence length="119" mass="12135">MTHDDPHSRAADAVHEGRPVEEQFTKQGRGGRRISVVLALGIGLTALGFFILYLFFSPGFSAGDPNTGQQGVDSAAFQGDGMPAADAPTTSTGEPTAPPTGEAPNVNAPTVQAAPSSAE</sequence>
<evidence type="ECO:0000256" key="1">
    <source>
        <dbReference type="SAM" id="MobiDB-lite"/>
    </source>
</evidence>
<keyword evidence="2" id="KW-0472">Membrane</keyword>
<dbReference type="Proteomes" id="UP000215595">
    <property type="component" value="Unassembled WGS sequence"/>
</dbReference>